<protein>
    <recommendedName>
        <fullName evidence="4">Secreted protein</fullName>
    </recommendedName>
</protein>
<comment type="caution">
    <text evidence="2">The sequence shown here is derived from an EMBL/GenBank/DDBJ whole genome shotgun (WGS) entry which is preliminary data.</text>
</comment>
<dbReference type="Proteomes" id="UP000032076">
    <property type="component" value="Unassembled WGS sequence"/>
</dbReference>
<feature type="transmembrane region" description="Helical" evidence="1">
    <location>
        <begin position="6"/>
        <end position="23"/>
    </location>
</feature>
<evidence type="ECO:0008006" key="4">
    <source>
        <dbReference type="Google" id="ProtNLM"/>
    </source>
</evidence>
<keyword evidence="1" id="KW-1133">Transmembrane helix</keyword>
<evidence type="ECO:0000256" key="1">
    <source>
        <dbReference type="SAM" id="Phobius"/>
    </source>
</evidence>
<evidence type="ECO:0000313" key="2">
    <source>
        <dbReference type="EMBL" id="KIO72963.1"/>
    </source>
</evidence>
<dbReference type="AlphaFoldDB" id="A0ABD4A7Q2"/>
<keyword evidence="1" id="KW-0812">Transmembrane</keyword>
<gene>
    <name evidence="2" type="ORF">B4167_0284</name>
</gene>
<reference evidence="2 3" key="1">
    <citation type="submission" date="2015-01" db="EMBL/GenBank/DDBJ databases">
        <title>Draft Genome Sequences of Four Bacillus thermoamylovorans Strains, Isolated From Food Products.</title>
        <authorList>
            <person name="Krawcyk A.O."/>
            <person name="Berendsen E.M."/>
            <person name="Eijlander R.T."/>
            <person name="de Jong A."/>
            <person name="Wells-Bennik M."/>
            <person name="Kuipers O.P."/>
        </authorList>
    </citation>
    <scope>NUCLEOTIDE SEQUENCE [LARGE SCALE GENOMIC DNA]</scope>
    <source>
        <strain evidence="2 3">B4167</strain>
    </source>
</reference>
<proteinExistence type="predicted"/>
<sequence length="56" mass="6885">MNIDRTFSIFLNIYIYSFINNFYKSITLYYTIYIISVTRTKYTAIIIFVIFMIKYL</sequence>
<evidence type="ECO:0000313" key="3">
    <source>
        <dbReference type="Proteomes" id="UP000032076"/>
    </source>
</evidence>
<name>A0ABD4A7Q2_9BACI</name>
<dbReference type="EMBL" id="JXLU01000077">
    <property type="protein sequence ID" value="KIO72963.1"/>
    <property type="molecule type" value="Genomic_DNA"/>
</dbReference>
<feature type="transmembrane region" description="Helical" evidence="1">
    <location>
        <begin position="30"/>
        <end position="53"/>
    </location>
</feature>
<keyword evidence="1" id="KW-0472">Membrane</keyword>
<organism evidence="2 3">
    <name type="scientific">Caldibacillus thermoamylovorans</name>
    <dbReference type="NCBI Taxonomy" id="35841"/>
    <lineage>
        <taxon>Bacteria</taxon>
        <taxon>Bacillati</taxon>
        <taxon>Bacillota</taxon>
        <taxon>Bacilli</taxon>
        <taxon>Bacillales</taxon>
        <taxon>Bacillaceae</taxon>
        <taxon>Caldibacillus</taxon>
    </lineage>
</organism>
<accession>A0ABD4A7Q2</accession>